<feature type="domain" description="GIY-YIG" evidence="3">
    <location>
        <begin position="15"/>
        <end position="107"/>
    </location>
</feature>
<dbReference type="OrthoDB" id="13638at10239"/>
<gene>
    <name evidence="4" type="primary">169R</name>
    <name evidence="4" type="ORF">IIV30_169R</name>
</gene>
<dbReference type="KEGG" id="vg:18501363"/>
<dbReference type="InterPro" id="IPR035901">
    <property type="entry name" value="GIY-YIG_endonuc_sf"/>
</dbReference>
<organism evidence="4 5">
    <name type="scientific">Invertebrate iridescent virus 30</name>
    <dbReference type="NCBI Taxonomy" id="345585"/>
    <lineage>
        <taxon>Viruses</taxon>
        <taxon>Varidnaviria</taxon>
        <taxon>Bamfordvirae</taxon>
        <taxon>Nucleocytoviricota</taxon>
        <taxon>Megaviricetes</taxon>
        <taxon>Pimascovirales</taxon>
        <taxon>Pimascovirales incertae sedis</taxon>
        <taxon>Iridoviridae</taxon>
        <taxon>Betairidovirinae</taxon>
        <taxon>Chloriridovirus</taxon>
        <taxon>Chloriridovirus simulium1</taxon>
        <taxon>Invertebrate iridescent virus 22</taxon>
    </lineage>
</organism>
<evidence type="ECO:0000256" key="1">
    <source>
        <dbReference type="ARBA" id="ARBA00023054"/>
    </source>
</evidence>
<evidence type="ECO:0000256" key="2">
    <source>
        <dbReference type="SAM" id="Coils"/>
    </source>
</evidence>
<evidence type="ECO:0000313" key="4">
    <source>
        <dbReference type="EMBL" id="CCV02364.1"/>
    </source>
</evidence>
<accession>W8W2Y8</accession>
<dbReference type="Gene3D" id="3.40.1440.10">
    <property type="entry name" value="GIY-YIG endonuclease"/>
    <property type="match status" value="1"/>
</dbReference>
<dbReference type="Pfam" id="PF01541">
    <property type="entry name" value="GIY-YIG"/>
    <property type="match status" value="1"/>
</dbReference>
<dbReference type="SUPFAM" id="SSF82771">
    <property type="entry name" value="GIY-YIG endonuclease"/>
    <property type="match status" value="1"/>
</dbReference>
<evidence type="ECO:0000313" key="5">
    <source>
        <dbReference type="Proteomes" id="UP000136450"/>
    </source>
</evidence>
<evidence type="ECO:0000259" key="3">
    <source>
        <dbReference type="PROSITE" id="PS50164"/>
    </source>
</evidence>
<proteinExistence type="predicted"/>
<dbReference type="InterPro" id="IPR018879">
    <property type="entry name" value="MSV199_dom"/>
</dbReference>
<name>W8W2Y8_9VIRU</name>
<dbReference type="InterPro" id="IPR022549">
    <property type="entry name" value="DUF3627"/>
</dbReference>
<feature type="coiled-coil region" evidence="2">
    <location>
        <begin position="307"/>
        <end position="376"/>
    </location>
</feature>
<dbReference type="Pfam" id="PF12299">
    <property type="entry name" value="DUF3627"/>
    <property type="match status" value="1"/>
</dbReference>
<protein>
    <recommendedName>
        <fullName evidence="3">GIY-YIG domain-containing protein</fullName>
    </recommendedName>
</protein>
<dbReference type="InterPro" id="IPR000305">
    <property type="entry name" value="GIY-YIG_endonuc"/>
</dbReference>
<dbReference type="RefSeq" id="YP_009010463.1">
    <property type="nucleotide sequence ID" value="NC_023611.1"/>
</dbReference>
<dbReference type="GeneID" id="18501363"/>
<reference evidence="4 5" key="1">
    <citation type="submission" date="2013-03" db="EMBL/GenBank/DDBJ databases">
        <title>Genomic and evolutionary features of invertebrate iridoviruse.</title>
        <authorList>
            <person name="Piegu B."/>
            <person name="Guizard S."/>
            <person name="Bideshi D."/>
            <person name="Spears T."/>
            <person name="Federici B."/>
            <person name="Bigot Y."/>
        </authorList>
    </citation>
    <scope>NUCLEOTIDE SEQUENCE [LARGE SCALE GENOMIC DNA]</scope>
</reference>
<keyword evidence="1 2" id="KW-0175">Coiled coil</keyword>
<dbReference type="Proteomes" id="UP000136450">
    <property type="component" value="Segment"/>
</dbReference>
<sequence length="495" mass="58407">MGKSTYNKIFTMTTKIGYVYAIENNFDASIYIGLTTKPIKDRYAQHLQAAKSKHASCILHKFMALHGPENFSVRKLCRVEYNSLIELQLVEEECIRDFGNLNTVYNSRSYEMAGITLDKVVRERKPSKDKVILPPLPPKEEIIEIACEAEEIPNKKISIDHFISLFIEEDRNYGQILDDLTVESGSIHVTRRILKWFGYEGELKEQKRNFKKMLKNNFINYRELSYRDEEIKQYSTIQQELSKMSNCDVVKSKFLIMEPKDLKMAIMQLKTKNGHIIRQYYIDLEELLKLYTEYTLYFNHRESQRKITDLEQMMTDLKVTNKNIEESNKKLLESNKKQEQYMRSLGISLEEVKDQNEELLDNNTTLKKEVKKVQHKLGIAVKDRAPLPVDENKQERFVLIKRNDPDYYPYYTIRAQEGYTQRKLKVEKLHFPNLEVLLDFKCNPNSKSLYTRIKENLKAEGVTFKGNNIELENSEVTEKEFIKKMKVINDEKLYV</sequence>
<dbReference type="EMBL" id="HF920636">
    <property type="protein sequence ID" value="CCV02364.1"/>
    <property type="molecule type" value="Genomic_DNA"/>
</dbReference>
<dbReference type="PROSITE" id="PS50164">
    <property type="entry name" value="GIY_YIG"/>
    <property type="match status" value="1"/>
</dbReference>
<dbReference type="Pfam" id="PF10553">
    <property type="entry name" value="MSV199"/>
    <property type="match status" value="1"/>
</dbReference>